<sequence>MNVSKLNASLVCERDTSVTSVLIPCLYAALFLLAVPMNALAAWIFFQIHSSSTFVFYLKNVVVADLLMTVTLPLKMLTDAGLGSWPLRAFHCRYSAVLFYSSMYVGILLLGLISLDRYLKIVHPFRKSRLQRLGVARVLCAVIWLMMLSLALPNVVLSNRTPQIASSARLRCSRMKGEVGLSWHEGFNYFCQLLFWGTLSVMLVCYTFISRKVLESYRMSRSNSVTATKQTTCKVFLVVGVFFLCFAPFHLARIPYTLSQTRNTSHVQCWTHNRLYWIKEITLWLSSTNVCLDPLIYVFLCQVFRKKLTATLSRRPEVSVTGSTIRREIPDLLPPNVNEDEF</sequence>
<dbReference type="SUPFAM" id="SSF81321">
    <property type="entry name" value="Family A G protein-coupled receptor-like"/>
    <property type="match status" value="1"/>
</dbReference>
<feature type="transmembrane region" description="Helical" evidence="11">
    <location>
        <begin position="134"/>
        <end position="152"/>
    </location>
</feature>
<dbReference type="GO" id="GO:0045028">
    <property type="term" value="F:G protein-coupled purinergic nucleotide receptor activity"/>
    <property type="evidence" value="ECO:0007669"/>
    <property type="project" value="InterPro"/>
</dbReference>
<comment type="subcellular location">
    <subcellularLocation>
        <location evidence="1">Cell membrane</location>
        <topology evidence="1">Multi-pass membrane protein</topology>
    </subcellularLocation>
</comment>
<dbReference type="AlphaFoldDB" id="A0A5A9N1S4"/>
<keyword evidence="4 11" id="KW-1133">Transmembrane helix</keyword>
<feature type="transmembrane region" description="Helical" evidence="11">
    <location>
        <begin position="281"/>
        <end position="304"/>
    </location>
</feature>
<evidence type="ECO:0000313" key="14">
    <source>
        <dbReference type="Proteomes" id="UP000324632"/>
    </source>
</evidence>
<gene>
    <name evidence="13" type="ORF">E1301_Tti018975</name>
</gene>
<dbReference type="PRINTS" id="PR00237">
    <property type="entry name" value="GPCRRHODOPSN"/>
</dbReference>
<dbReference type="GO" id="GO:0005886">
    <property type="term" value="C:plasma membrane"/>
    <property type="evidence" value="ECO:0007669"/>
    <property type="project" value="UniProtKB-SubCell"/>
</dbReference>
<dbReference type="PROSITE" id="PS50262">
    <property type="entry name" value="G_PROTEIN_RECEP_F1_2"/>
    <property type="match status" value="1"/>
</dbReference>
<evidence type="ECO:0000256" key="10">
    <source>
        <dbReference type="RuleBase" id="RU000688"/>
    </source>
</evidence>
<dbReference type="Gene3D" id="1.20.1070.10">
    <property type="entry name" value="Rhodopsin 7-helix transmembrane proteins"/>
    <property type="match status" value="1"/>
</dbReference>
<evidence type="ECO:0000256" key="3">
    <source>
        <dbReference type="ARBA" id="ARBA00022692"/>
    </source>
</evidence>
<keyword evidence="2" id="KW-1003">Cell membrane</keyword>
<comment type="caution">
    <text evidence="13">The sequence shown here is derived from an EMBL/GenBank/DDBJ whole genome shotgun (WGS) entry which is preliminary data.</text>
</comment>
<dbReference type="InterPro" id="IPR005466">
    <property type="entry name" value="P2Y14_rcpt"/>
</dbReference>
<reference evidence="13 14" key="1">
    <citation type="journal article" date="2019" name="Mol. Ecol. Resour.">
        <title>Chromosome-level genome assembly of Triplophysa tibetana, a fish adapted to the harsh high-altitude environment of the Tibetan Plateau.</title>
        <authorList>
            <person name="Yang X."/>
            <person name="Liu H."/>
            <person name="Ma Z."/>
            <person name="Zou Y."/>
            <person name="Zou M."/>
            <person name="Mao Y."/>
            <person name="Li X."/>
            <person name="Wang H."/>
            <person name="Chen T."/>
            <person name="Wang W."/>
            <person name="Yang R."/>
        </authorList>
    </citation>
    <scope>NUCLEOTIDE SEQUENCE [LARGE SCALE GENOMIC DNA]</scope>
    <source>
        <strain evidence="13">TTIB1903HZAU</strain>
        <tissue evidence="13">Muscle</tissue>
    </source>
</reference>
<evidence type="ECO:0000256" key="5">
    <source>
        <dbReference type="ARBA" id="ARBA00023040"/>
    </source>
</evidence>
<dbReference type="EMBL" id="SOYY01000025">
    <property type="protein sequence ID" value="KAA0702487.1"/>
    <property type="molecule type" value="Genomic_DNA"/>
</dbReference>
<dbReference type="FunFam" id="1.20.1070.10:FF:000049">
    <property type="entry name" value="G-protein coupled receptor 87"/>
    <property type="match status" value="1"/>
</dbReference>
<keyword evidence="6 11" id="KW-0472">Membrane</keyword>
<feature type="transmembrane region" description="Helical" evidence="11">
    <location>
        <begin position="53"/>
        <end position="74"/>
    </location>
</feature>
<accession>A0A5A9N1S4</accession>
<keyword evidence="7 10" id="KW-0675">Receptor</keyword>
<keyword evidence="8" id="KW-0325">Glycoprotein</keyword>
<evidence type="ECO:0000259" key="12">
    <source>
        <dbReference type="PROSITE" id="PS50262"/>
    </source>
</evidence>
<keyword evidence="9 10" id="KW-0807">Transducer</keyword>
<evidence type="ECO:0000256" key="1">
    <source>
        <dbReference type="ARBA" id="ARBA00004651"/>
    </source>
</evidence>
<feature type="domain" description="G-protein coupled receptors family 1 profile" evidence="12">
    <location>
        <begin position="37"/>
        <end position="297"/>
    </location>
</feature>
<feature type="transmembrane region" description="Helical" evidence="11">
    <location>
        <begin position="20"/>
        <end position="46"/>
    </location>
</feature>
<keyword evidence="14" id="KW-1185">Reference proteome</keyword>
<evidence type="ECO:0000256" key="4">
    <source>
        <dbReference type="ARBA" id="ARBA00022989"/>
    </source>
</evidence>
<dbReference type="PROSITE" id="PS00237">
    <property type="entry name" value="G_PROTEIN_RECEP_F1_1"/>
    <property type="match status" value="1"/>
</dbReference>
<protein>
    <submittedName>
        <fullName evidence="13">P2Y purinoceptor 13</fullName>
    </submittedName>
</protein>
<dbReference type="InterPro" id="IPR000276">
    <property type="entry name" value="GPCR_Rhodpsn"/>
</dbReference>
<evidence type="ECO:0000256" key="9">
    <source>
        <dbReference type="ARBA" id="ARBA00023224"/>
    </source>
</evidence>
<keyword evidence="3 10" id="KW-0812">Transmembrane</keyword>
<dbReference type="PRINTS" id="PR01157">
    <property type="entry name" value="P2YPURNOCPTR"/>
</dbReference>
<feature type="transmembrane region" description="Helical" evidence="11">
    <location>
        <begin position="235"/>
        <end position="256"/>
    </location>
</feature>
<dbReference type="PRINTS" id="PR01655">
    <property type="entry name" value="UDPGLUCOSER"/>
</dbReference>
<evidence type="ECO:0000256" key="6">
    <source>
        <dbReference type="ARBA" id="ARBA00023136"/>
    </source>
</evidence>
<feature type="transmembrane region" description="Helical" evidence="11">
    <location>
        <begin position="94"/>
        <end position="113"/>
    </location>
</feature>
<dbReference type="PANTHER" id="PTHR24233">
    <property type="entry name" value="P2Y PURINOCEPTOR-RELATED G-PROTEIN COUPLED RECEPTOR"/>
    <property type="match status" value="1"/>
</dbReference>
<proteinExistence type="inferred from homology"/>
<dbReference type="InterPro" id="IPR017452">
    <property type="entry name" value="GPCR_Rhodpsn_7TM"/>
</dbReference>
<dbReference type="Pfam" id="PF00001">
    <property type="entry name" value="7tm_1"/>
    <property type="match status" value="1"/>
</dbReference>
<evidence type="ECO:0000256" key="8">
    <source>
        <dbReference type="ARBA" id="ARBA00023180"/>
    </source>
</evidence>
<name>A0A5A9N1S4_9TELE</name>
<organism evidence="13 14">
    <name type="scientific">Triplophysa tibetana</name>
    <dbReference type="NCBI Taxonomy" id="1572043"/>
    <lineage>
        <taxon>Eukaryota</taxon>
        <taxon>Metazoa</taxon>
        <taxon>Chordata</taxon>
        <taxon>Craniata</taxon>
        <taxon>Vertebrata</taxon>
        <taxon>Euteleostomi</taxon>
        <taxon>Actinopterygii</taxon>
        <taxon>Neopterygii</taxon>
        <taxon>Teleostei</taxon>
        <taxon>Ostariophysi</taxon>
        <taxon>Cypriniformes</taxon>
        <taxon>Nemacheilidae</taxon>
        <taxon>Triplophysa</taxon>
    </lineage>
</organism>
<evidence type="ECO:0000256" key="7">
    <source>
        <dbReference type="ARBA" id="ARBA00023170"/>
    </source>
</evidence>
<dbReference type="Proteomes" id="UP000324632">
    <property type="component" value="Chromosome 25"/>
</dbReference>
<evidence type="ECO:0000256" key="11">
    <source>
        <dbReference type="SAM" id="Phobius"/>
    </source>
</evidence>
<evidence type="ECO:0000313" key="13">
    <source>
        <dbReference type="EMBL" id="KAA0702487.1"/>
    </source>
</evidence>
<keyword evidence="5 10" id="KW-0297">G-protein coupled receptor</keyword>
<feature type="transmembrane region" description="Helical" evidence="11">
    <location>
        <begin position="193"/>
        <end position="214"/>
    </location>
</feature>
<comment type="similarity">
    <text evidence="10">Belongs to the G-protein coupled receptor 1 family.</text>
</comment>
<dbReference type="PANTHER" id="PTHR24233:SF10">
    <property type="entry name" value="P2Y PURINOCEPTOR 13"/>
    <property type="match status" value="1"/>
</dbReference>
<evidence type="ECO:0000256" key="2">
    <source>
        <dbReference type="ARBA" id="ARBA00022475"/>
    </source>
</evidence>